<keyword evidence="16" id="KW-1185">Reference proteome</keyword>
<keyword evidence="8" id="KW-0676">Redox-active center</keyword>
<sequence length="155" mass="17916">MSMKLEKNTNAPFFELKNQDGNTVSLDDFKGKKLFIYFYPRANTPGCTTQSCEVRDFREELLGLGVDVLGISNDDPKKQKKFEDKNSLNFPLLCDENHSVSESYGVWGEKKLYGKVYMGLIRSSFLIDENGKIMESWYKISPKKTIPELFKYLKK</sequence>
<dbReference type="InterPro" id="IPR050924">
    <property type="entry name" value="Peroxiredoxin_BCP/PrxQ"/>
</dbReference>
<comment type="similarity">
    <text evidence="10">Belongs to the peroxiredoxin family. BCP/PrxQ subfamily.</text>
</comment>
<evidence type="ECO:0000256" key="13">
    <source>
        <dbReference type="PIRSR" id="PIRSR000239-1"/>
    </source>
</evidence>
<comment type="function">
    <text evidence="1">Thiol-specific peroxidase that catalyzes the reduction of hydrogen peroxide and organic hydroperoxides to water and alcohols, respectively. Plays a role in cell protection against oxidative stress by detoxifying peroxides and as sensor of hydrogen peroxide-mediated signaling events.</text>
</comment>
<evidence type="ECO:0000259" key="14">
    <source>
        <dbReference type="PROSITE" id="PS51352"/>
    </source>
</evidence>
<dbReference type="InterPro" id="IPR024706">
    <property type="entry name" value="Peroxiredoxin_AhpC-typ"/>
</dbReference>
<dbReference type="FunFam" id="3.40.30.10:FF:000007">
    <property type="entry name" value="Thioredoxin-dependent thiol peroxidase"/>
    <property type="match status" value="1"/>
</dbReference>
<organism evidence="15 16">
    <name type="scientific">Thiospirochaeta perfilievii</name>
    <dbReference type="NCBI Taxonomy" id="252967"/>
    <lineage>
        <taxon>Bacteria</taxon>
        <taxon>Pseudomonadati</taxon>
        <taxon>Spirochaetota</taxon>
        <taxon>Spirochaetia</taxon>
        <taxon>Spirochaetales</taxon>
        <taxon>Spirochaetaceae</taxon>
        <taxon>Thiospirochaeta</taxon>
    </lineage>
</organism>
<dbReference type="InterPro" id="IPR000866">
    <property type="entry name" value="AhpC/TSA"/>
</dbReference>
<reference evidence="15 16" key="2">
    <citation type="submission" date="2019-09" db="EMBL/GenBank/DDBJ databases">
        <title>Complete Genome Sequence and Methylome Analysis of free living Spirochaetas.</title>
        <authorList>
            <person name="Leshcheva N."/>
            <person name="Mikheeva N."/>
        </authorList>
    </citation>
    <scope>NUCLEOTIDE SEQUENCE [LARGE SCALE GENOMIC DNA]</scope>
    <source>
        <strain evidence="15 16">P</strain>
    </source>
</reference>
<keyword evidence="7" id="KW-1015">Disulfide bond</keyword>
<evidence type="ECO:0000256" key="9">
    <source>
        <dbReference type="ARBA" id="ARBA00032824"/>
    </source>
</evidence>
<reference evidence="15 16" key="1">
    <citation type="submission" date="2019-02" db="EMBL/GenBank/DDBJ databases">
        <authorList>
            <person name="Fomenkov A."/>
            <person name="Dubinina G."/>
            <person name="Grabovich M."/>
            <person name="Vincze T."/>
            <person name="Roberts R.J."/>
        </authorList>
    </citation>
    <scope>NUCLEOTIDE SEQUENCE [LARGE SCALE GENOMIC DNA]</scope>
    <source>
        <strain evidence="15 16">P</strain>
    </source>
</reference>
<evidence type="ECO:0000256" key="10">
    <source>
        <dbReference type="ARBA" id="ARBA00038489"/>
    </source>
</evidence>
<dbReference type="Proteomes" id="UP000323824">
    <property type="component" value="Chromosome"/>
</dbReference>
<dbReference type="InterPro" id="IPR013766">
    <property type="entry name" value="Thioredoxin_domain"/>
</dbReference>
<comment type="subunit">
    <text evidence="2">Monomer.</text>
</comment>
<dbReference type="GO" id="GO:0008379">
    <property type="term" value="F:thioredoxin peroxidase activity"/>
    <property type="evidence" value="ECO:0007669"/>
    <property type="project" value="TreeGrafter"/>
</dbReference>
<dbReference type="GO" id="GO:0005737">
    <property type="term" value="C:cytoplasm"/>
    <property type="evidence" value="ECO:0007669"/>
    <property type="project" value="TreeGrafter"/>
</dbReference>
<evidence type="ECO:0000256" key="2">
    <source>
        <dbReference type="ARBA" id="ARBA00011245"/>
    </source>
</evidence>
<dbReference type="GO" id="GO:0034599">
    <property type="term" value="P:cellular response to oxidative stress"/>
    <property type="evidence" value="ECO:0007669"/>
    <property type="project" value="TreeGrafter"/>
</dbReference>
<keyword evidence="4 15" id="KW-0575">Peroxidase</keyword>
<feature type="active site" description="Cysteine sulfenic acid (-SOH) intermediate; for peroxidase activity" evidence="13">
    <location>
        <position position="47"/>
    </location>
</feature>
<evidence type="ECO:0000256" key="7">
    <source>
        <dbReference type="ARBA" id="ARBA00023157"/>
    </source>
</evidence>
<evidence type="ECO:0000313" key="16">
    <source>
        <dbReference type="Proteomes" id="UP000323824"/>
    </source>
</evidence>
<keyword evidence="6 15" id="KW-0560">Oxidoreductase</keyword>
<evidence type="ECO:0000256" key="4">
    <source>
        <dbReference type="ARBA" id="ARBA00022559"/>
    </source>
</evidence>
<dbReference type="PIRSF" id="PIRSF000239">
    <property type="entry name" value="AHPC"/>
    <property type="match status" value="1"/>
</dbReference>
<dbReference type="PROSITE" id="PS51352">
    <property type="entry name" value="THIOREDOXIN_2"/>
    <property type="match status" value="1"/>
</dbReference>
<dbReference type="NCBIfam" id="NF006960">
    <property type="entry name" value="PRK09437.1"/>
    <property type="match status" value="1"/>
</dbReference>
<evidence type="ECO:0000256" key="5">
    <source>
        <dbReference type="ARBA" id="ARBA00022862"/>
    </source>
</evidence>
<dbReference type="InterPro" id="IPR036249">
    <property type="entry name" value="Thioredoxin-like_sf"/>
</dbReference>
<dbReference type="OrthoDB" id="9812811at2"/>
<dbReference type="CDD" id="cd03017">
    <property type="entry name" value="PRX_BCP"/>
    <property type="match status" value="1"/>
</dbReference>
<dbReference type="RefSeq" id="WP_149569419.1">
    <property type="nucleotide sequence ID" value="NZ_CP035807.1"/>
</dbReference>
<protein>
    <recommendedName>
        <fullName evidence="3">thioredoxin-dependent peroxiredoxin</fullName>
        <ecNumber evidence="3">1.11.1.24</ecNumber>
    </recommendedName>
    <alternativeName>
        <fullName evidence="9">Thioredoxin peroxidase</fullName>
    </alternativeName>
    <alternativeName>
        <fullName evidence="11">Thioredoxin-dependent peroxiredoxin Bcp</fullName>
    </alternativeName>
</protein>
<dbReference type="Gene3D" id="3.40.30.10">
    <property type="entry name" value="Glutaredoxin"/>
    <property type="match status" value="1"/>
</dbReference>
<gene>
    <name evidence="15" type="ORF">EW093_16325</name>
</gene>
<dbReference type="Pfam" id="PF00578">
    <property type="entry name" value="AhpC-TSA"/>
    <property type="match status" value="1"/>
</dbReference>
<dbReference type="PANTHER" id="PTHR42801">
    <property type="entry name" value="THIOREDOXIN-DEPENDENT PEROXIDE REDUCTASE"/>
    <property type="match status" value="1"/>
</dbReference>
<name>A0A5C1QDN0_9SPIO</name>
<dbReference type="GO" id="GO:0045454">
    <property type="term" value="P:cell redox homeostasis"/>
    <property type="evidence" value="ECO:0007669"/>
    <property type="project" value="TreeGrafter"/>
</dbReference>
<accession>A0A5C1QDN0</accession>
<evidence type="ECO:0000256" key="1">
    <source>
        <dbReference type="ARBA" id="ARBA00003330"/>
    </source>
</evidence>
<keyword evidence="5" id="KW-0049">Antioxidant</keyword>
<comment type="catalytic activity">
    <reaction evidence="12">
        <text>a hydroperoxide + [thioredoxin]-dithiol = an alcohol + [thioredoxin]-disulfide + H2O</text>
        <dbReference type="Rhea" id="RHEA:62620"/>
        <dbReference type="Rhea" id="RHEA-COMP:10698"/>
        <dbReference type="Rhea" id="RHEA-COMP:10700"/>
        <dbReference type="ChEBI" id="CHEBI:15377"/>
        <dbReference type="ChEBI" id="CHEBI:29950"/>
        <dbReference type="ChEBI" id="CHEBI:30879"/>
        <dbReference type="ChEBI" id="CHEBI:35924"/>
        <dbReference type="ChEBI" id="CHEBI:50058"/>
        <dbReference type="EC" id="1.11.1.24"/>
    </reaction>
</comment>
<evidence type="ECO:0000313" key="15">
    <source>
        <dbReference type="EMBL" id="QEN06185.1"/>
    </source>
</evidence>
<evidence type="ECO:0000256" key="11">
    <source>
        <dbReference type="ARBA" id="ARBA00042639"/>
    </source>
</evidence>
<evidence type="ECO:0000256" key="3">
    <source>
        <dbReference type="ARBA" id="ARBA00013017"/>
    </source>
</evidence>
<dbReference type="KEGG" id="sper:EW093_16325"/>
<dbReference type="AlphaFoldDB" id="A0A5C1QDN0"/>
<proteinExistence type="inferred from homology"/>
<evidence type="ECO:0000256" key="12">
    <source>
        <dbReference type="ARBA" id="ARBA00049091"/>
    </source>
</evidence>
<feature type="domain" description="Thioredoxin" evidence="14">
    <location>
        <begin position="5"/>
        <end position="155"/>
    </location>
</feature>
<dbReference type="EMBL" id="CP035807">
    <property type="protein sequence ID" value="QEN06185.1"/>
    <property type="molecule type" value="Genomic_DNA"/>
</dbReference>
<dbReference type="EC" id="1.11.1.24" evidence="3"/>
<evidence type="ECO:0000256" key="8">
    <source>
        <dbReference type="ARBA" id="ARBA00023284"/>
    </source>
</evidence>
<dbReference type="SUPFAM" id="SSF52833">
    <property type="entry name" value="Thioredoxin-like"/>
    <property type="match status" value="1"/>
</dbReference>
<dbReference type="PANTHER" id="PTHR42801:SF4">
    <property type="entry name" value="AHPC_TSA FAMILY PROTEIN"/>
    <property type="match status" value="1"/>
</dbReference>
<evidence type="ECO:0000256" key="6">
    <source>
        <dbReference type="ARBA" id="ARBA00023002"/>
    </source>
</evidence>